<name>A0AAV7NTY5_PLEWA</name>
<evidence type="ECO:0000313" key="2">
    <source>
        <dbReference type="EMBL" id="KAJ1118187.1"/>
    </source>
</evidence>
<gene>
    <name evidence="2" type="ORF">NDU88_006382</name>
</gene>
<protein>
    <submittedName>
        <fullName evidence="2">Uncharacterized protein</fullName>
    </submittedName>
</protein>
<dbReference type="Proteomes" id="UP001066276">
    <property type="component" value="Chromosome 8"/>
</dbReference>
<dbReference type="EMBL" id="JANPWB010000012">
    <property type="protein sequence ID" value="KAJ1118187.1"/>
    <property type="molecule type" value="Genomic_DNA"/>
</dbReference>
<accession>A0AAV7NTY5</accession>
<evidence type="ECO:0000256" key="1">
    <source>
        <dbReference type="SAM" id="MobiDB-lite"/>
    </source>
</evidence>
<proteinExistence type="predicted"/>
<evidence type="ECO:0000313" key="3">
    <source>
        <dbReference type="Proteomes" id="UP001066276"/>
    </source>
</evidence>
<dbReference type="AlphaFoldDB" id="A0AAV7NTY5"/>
<keyword evidence="3" id="KW-1185">Reference proteome</keyword>
<feature type="region of interest" description="Disordered" evidence="1">
    <location>
        <begin position="70"/>
        <end position="121"/>
    </location>
</feature>
<comment type="caution">
    <text evidence="2">The sequence shown here is derived from an EMBL/GenBank/DDBJ whole genome shotgun (WGS) entry which is preliminary data.</text>
</comment>
<reference evidence="2" key="1">
    <citation type="journal article" date="2022" name="bioRxiv">
        <title>Sequencing and chromosome-scale assembly of the giantPleurodeles waltlgenome.</title>
        <authorList>
            <person name="Brown T."/>
            <person name="Elewa A."/>
            <person name="Iarovenko S."/>
            <person name="Subramanian E."/>
            <person name="Araus A.J."/>
            <person name="Petzold A."/>
            <person name="Susuki M."/>
            <person name="Suzuki K.-i.T."/>
            <person name="Hayashi T."/>
            <person name="Toyoda A."/>
            <person name="Oliveira C."/>
            <person name="Osipova E."/>
            <person name="Leigh N.D."/>
            <person name="Simon A."/>
            <person name="Yun M.H."/>
        </authorList>
    </citation>
    <scope>NUCLEOTIDE SEQUENCE</scope>
    <source>
        <strain evidence="2">20211129_DDA</strain>
        <tissue evidence="2">Liver</tissue>
    </source>
</reference>
<organism evidence="2 3">
    <name type="scientific">Pleurodeles waltl</name>
    <name type="common">Iberian ribbed newt</name>
    <dbReference type="NCBI Taxonomy" id="8319"/>
    <lineage>
        <taxon>Eukaryota</taxon>
        <taxon>Metazoa</taxon>
        <taxon>Chordata</taxon>
        <taxon>Craniata</taxon>
        <taxon>Vertebrata</taxon>
        <taxon>Euteleostomi</taxon>
        <taxon>Amphibia</taxon>
        <taxon>Batrachia</taxon>
        <taxon>Caudata</taxon>
        <taxon>Salamandroidea</taxon>
        <taxon>Salamandridae</taxon>
        <taxon>Pleurodelinae</taxon>
        <taxon>Pleurodeles</taxon>
    </lineage>
</organism>
<sequence length="121" mass="12887">MQRVGFDLPLTALLDCQEAAEEVTGWPGPVDLVGKSGKCCGPRRPVVTGAMGSLRAGWRQPAVQHTWAASPWRGGYGRGGAPQEDRRLGRAKWAGQPQGRDRSAPGWRGGAARPPQMFAGP</sequence>